<dbReference type="PANTHER" id="PTHR42718">
    <property type="entry name" value="MAJOR FACILITATOR SUPERFAMILY MULTIDRUG TRANSPORTER MFSC"/>
    <property type="match status" value="1"/>
</dbReference>
<feature type="transmembrane region" description="Helical" evidence="5">
    <location>
        <begin position="364"/>
        <end position="387"/>
    </location>
</feature>
<evidence type="ECO:0000256" key="2">
    <source>
        <dbReference type="ARBA" id="ARBA00022692"/>
    </source>
</evidence>
<dbReference type="PROSITE" id="PS50850">
    <property type="entry name" value="MFS"/>
    <property type="match status" value="1"/>
</dbReference>
<evidence type="ECO:0000256" key="5">
    <source>
        <dbReference type="SAM" id="Phobius"/>
    </source>
</evidence>
<dbReference type="RefSeq" id="WP_344452701.1">
    <property type="nucleotide sequence ID" value="NZ_BAAATZ010000019.1"/>
</dbReference>
<feature type="transmembrane region" description="Helical" evidence="5">
    <location>
        <begin position="83"/>
        <end position="108"/>
    </location>
</feature>
<feature type="transmembrane region" description="Helical" evidence="5">
    <location>
        <begin position="12"/>
        <end position="33"/>
    </location>
</feature>
<protein>
    <submittedName>
        <fullName evidence="7">MFS transporter</fullName>
    </submittedName>
</protein>
<feature type="transmembrane region" description="Helical" evidence="5">
    <location>
        <begin position="269"/>
        <end position="294"/>
    </location>
</feature>
<dbReference type="Proteomes" id="UP001501842">
    <property type="component" value="Unassembled WGS sequence"/>
</dbReference>
<feature type="transmembrane region" description="Helical" evidence="5">
    <location>
        <begin position="227"/>
        <end position="249"/>
    </location>
</feature>
<proteinExistence type="predicted"/>
<feature type="domain" description="Major facilitator superfamily (MFS) profile" evidence="6">
    <location>
        <begin position="16"/>
        <end position="458"/>
    </location>
</feature>
<dbReference type="PANTHER" id="PTHR42718:SF48">
    <property type="entry name" value="CONSERVED TWO-DOMAIN MEMBRANE PROTEIN-RELATED"/>
    <property type="match status" value="1"/>
</dbReference>
<evidence type="ECO:0000256" key="1">
    <source>
        <dbReference type="ARBA" id="ARBA00004651"/>
    </source>
</evidence>
<name>A0ABP6GTN3_9ACTN</name>
<keyword evidence="4 5" id="KW-0472">Membrane</keyword>
<keyword evidence="3 5" id="KW-1133">Transmembrane helix</keyword>
<feature type="transmembrane region" description="Helical" evidence="5">
    <location>
        <begin position="114"/>
        <end position="133"/>
    </location>
</feature>
<feature type="transmembrane region" description="Helical" evidence="5">
    <location>
        <begin position="145"/>
        <end position="166"/>
    </location>
</feature>
<feature type="transmembrane region" description="Helical" evidence="5">
    <location>
        <begin position="334"/>
        <end position="352"/>
    </location>
</feature>
<reference evidence="8" key="1">
    <citation type="journal article" date="2019" name="Int. J. Syst. Evol. Microbiol.">
        <title>The Global Catalogue of Microorganisms (GCM) 10K type strain sequencing project: providing services to taxonomists for standard genome sequencing and annotation.</title>
        <authorList>
            <consortium name="The Broad Institute Genomics Platform"/>
            <consortium name="The Broad Institute Genome Sequencing Center for Infectious Disease"/>
            <person name="Wu L."/>
            <person name="Ma J."/>
        </authorList>
    </citation>
    <scope>NUCLEOTIDE SEQUENCE [LARGE SCALE GENOMIC DNA]</scope>
    <source>
        <strain evidence="8">JCM 8201</strain>
    </source>
</reference>
<feature type="transmembrane region" description="Helical" evidence="5">
    <location>
        <begin position="433"/>
        <end position="453"/>
    </location>
</feature>
<feature type="transmembrane region" description="Helical" evidence="5">
    <location>
        <begin position="306"/>
        <end position="327"/>
    </location>
</feature>
<dbReference type="InterPro" id="IPR036259">
    <property type="entry name" value="MFS_trans_sf"/>
</dbReference>
<evidence type="ECO:0000259" key="6">
    <source>
        <dbReference type="PROSITE" id="PS50850"/>
    </source>
</evidence>
<keyword evidence="2 5" id="KW-0812">Transmembrane</keyword>
<feature type="transmembrane region" description="Helical" evidence="5">
    <location>
        <begin position="53"/>
        <end position="71"/>
    </location>
</feature>
<dbReference type="Gene3D" id="1.20.1720.10">
    <property type="entry name" value="Multidrug resistance protein D"/>
    <property type="match status" value="1"/>
</dbReference>
<evidence type="ECO:0000256" key="4">
    <source>
        <dbReference type="ARBA" id="ARBA00023136"/>
    </source>
</evidence>
<dbReference type="InterPro" id="IPR011701">
    <property type="entry name" value="MFS"/>
</dbReference>
<keyword evidence="8" id="KW-1185">Reference proteome</keyword>
<evidence type="ECO:0000313" key="7">
    <source>
        <dbReference type="EMBL" id="GAA2731118.1"/>
    </source>
</evidence>
<dbReference type="CDD" id="cd17321">
    <property type="entry name" value="MFS_MMR_MDR_like"/>
    <property type="match status" value="1"/>
</dbReference>
<dbReference type="Pfam" id="PF07690">
    <property type="entry name" value="MFS_1"/>
    <property type="match status" value="1"/>
</dbReference>
<sequence length="458" mass="45608">MHPSPPPAAAVRFGPVFALAAAGVAMSNLDLFIVNVALPVVGEHFADAPLSRLSWILNAYAVVFAALLVPAGGLADRTGARRAYLWGVAVFTLASALAALAPGVWTLIAARVLQAAGAALLTPASLGLLLTAAPPDRRAGAVRGWTAVGGEAASLGPVAGGLLTALDWRWVFLVNLPVGLFVLLAGPRILPASPPAGGPRPDLTGAGILTAAIALLALGLVKAEEWGWTSAPTLGALAAAAVLAGWFAARSARHPAPIIPPALLRTPAFGPATLANLLFAAAFAAMLLAVVLWAQTGWGWSALRTGWAIAPGPLMVPGLALGAAPLVRRFGPGAVAALGCAVFAAGNLWWFAALTPDPAYLTAFLPGMLLTGVGVGLTLPTLVGAAVSILPAGSFATGSAVVTMARQVGSVLGVAALVAVLGAAPGAGDFDNGWLFVTAATAATGAAVLTLLVRPGRG</sequence>
<organism evidence="7 8">
    <name type="scientific">Actinocorallia aurantiaca</name>
    <dbReference type="NCBI Taxonomy" id="46204"/>
    <lineage>
        <taxon>Bacteria</taxon>
        <taxon>Bacillati</taxon>
        <taxon>Actinomycetota</taxon>
        <taxon>Actinomycetes</taxon>
        <taxon>Streptosporangiales</taxon>
        <taxon>Thermomonosporaceae</taxon>
        <taxon>Actinocorallia</taxon>
    </lineage>
</organism>
<comment type="caution">
    <text evidence="7">The sequence shown here is derived from an EMBL/GenBank/DDBJ whole genome shotgun (WGS) entry which is preliminary data.</text>
</comment>
<dbReference type="Gene3D" id="1.20.1250.20">
    <property type="entry name" value="MFS general substrate transporter like domains"/>
    <property type="match status" value="1"/>
</dbReference>
<dbReference type="InterPro" id="IPR020846">
    <property type="entry name" value="MFS_dom"/>
</dbReference>
<gene>
    <name evidence="7" type="ORF">GCM10010439_45840</name>
</gene>
<feature type="transmembrane region" description="Helical" evidence="5">
    <location>
        <begin position="203"/>
        <end position="221"/>
    </location>
</feature>
<dbReference type="EMBL" id="BAAATZ010000019">
    <property type="protein sequence ID" value="GAA2731118.1"/>
    <property type="molecule type" value="Genomic_DNA"/>
</dbReference>
<comment type="subcellular location">
    <subcellularLocation>
        <location evidence="1">Cell membrane</location>
        <topology evidence="1">Multi-pass membrane protein</topology>
    </subcellularLocation>
</comment>
<evidence type="ECO:0000313" key="8">
    <source>
        <dbReference type="Proteomes" id="UP001501842"/>
    </source>
</evidence>
<evidence type="ECO:0000256" key="3">
    <source>
        <dbReference type="ARBA" id="ARBA00022989"/>
    </source>
</evidence>
<feature type="transmembrane region" description="Helical" evidence="5">
    <location>
        <begin position="408"/>
        <end position="427"/>
    </location>
</feature>
<accession>A0ABP6GTN3</accession>
<dbReference type="SUPFAM" id="SSF103473">
    <property type="entry name" value="MFS general substrate transporter"/>
    <property type="match status" value="1"/>
</dbReference>
<feature type="transmembrane region" description="Helical" evidence="5">
    <location>
        <begin position="172"/>
        <end position="191"/>
    </location>
</feature>